<dbReference type="SUPFAM" id="SSF69593">
    <property type="entry name" value="Glycerol-3-phosphate (1)-acyltransferase"/>
    <property type="match status" value="1"/>
</dbReference>
<dbReference type="AlphaFoldDB" id="A0A3E0TLV3"/>
<protein>
    <recommendedName>
        <fullName evidence="8">L-ornithine N(alpha)-acyltransferase</fullName>
        <ecNumber evidence="7">2.3.2.30</ecNumber>
    </recommendedName>
</protein>
<dbReference type="InterPro" id="IPR052351">
    <property type="entry name" value="Ornithine_N-alpha-AT"/>
</dbReference>
<sequence length="602" mass="67904">MTVKNSAIKHRLKKKNGNYQLSIRNVIANKGLLKPVYWLAPLIDRLVGLKQLDNMYQDNQFEGLDKAAFTKKFISTFALDLQVSAQSLAQIPKTGPAIVVANHPFGGVEGVALAHLLSDIRPDIKILANRGLSIFPELAPYFIFTNPLKSNAKGNSQSLKACLKHLKSDGLVVLFPAGRVSYPKDKHSPVSDHEWHRMVAMLAQKCKCPVFPVHIGGQNRPIFYRMGLIYFRFRLLMLIREMIHSQGKTIPITIGKAINNMTHKALNNKSDQQLTDLTRLLTYLQDPALVQHWPERVNPEMQAIAPAISPDVMAEEIAQLPESQHLASFKSLSTYYAKRAQVPNIIEEIRRLREANFRLVDEGSGQPQDGDDFDDSYVHLFIFDRDNKQIVGAYRMGQSDELLADKQSNGIYLANMFNFNSEFINQQAPCLEMGRSFLIAEQQKSFHGLLLLFKGIGAFAKQFPRYRTLYGTVSLSTQYQPLSVMLIEQFLVAPAHRQGVAAKKPFAHKVPYELNEYLTQYGSDIDVLDWLVSQIEPDGKGLPVLVKQYHQLGAKFHCVAIDPNFANTPGLLLSVHLPDTPEKLLKLYLGKDYQDYLNFSEG</sequence>
<dbReference type="GO" id="GO:0043810">
    <property type="term" value="F:ornithine-acyl [acyl carrier protein] N-acyltransferase activity"/>
    <property type="evidence" value="ECO:0007669"/>
    <property type="project" value="UniProtKB-EC"/>
</dbReference>
<evidence type="ECO:0000256" key="3">
    <source>
        <dbReference type="ARBA" id="ARBA00022679"/>
    </source>
</evidence>
<proteinExistence type="inferred from homology"/>
<dbReference type="GO" id="GO:0006629">
    <property type="term" value="P:lipid metabolic process"/>
    <property type="evidence" value="ECO:0007669"/>
    <property type="project" value="UniProtKB-KW"/>
</dbReference>
<evidence type="ECO:0000256" key="5">
    <source>
        <dbReference type="ARBA" id="ARBA00023315"/>
    </source>
</evidence>
<dbReference type="EMBL" id="QUOU01000001">
    <property type="protein sequence ID" value="REL25478.1"/>
    <property type="molecule type" value="Genomic_DNA"/>
</dbReference>
<evidence type="ECO:0000256" key="2">
    <source>
        <dbReference type="ARBA" id="ARBA00022516"/>
    </source>
</evidence>
<comment type="catalytic activity">
    <reaction evidence="10">
        <text>a (3R)-hydroxyacyl-[ACP] + L-ornithine = a lyso-ornithine lipid + holo-[ACP] + H(+)</text>
        <dbReference type="Rhea" id="RHEA:20633"/>
        <dbReference type="Rhea" id="RHEA-COMP:9685"/>
        <dbReference type="Rhea" id="RHEA-COMP:9945"/>
        <dbReference type="ChEBI" id="CHEBI:15378"/>
        <dbReference type="ChEBI" id="CHEBI:46911"/>
        <dbReference type="ChEBI" id="CHEBI:64479"/>
        <dbReference type="ChEBI" id="CHEBI:78827"/>
        <dbReference type="ChEBI" id="CHEBI:138482"/>
        <dbReference type="EC" id="2.3.2.30"/>
    </reaction>
    <physiologicalReaction direction="left-to-right" evidence="10">
        <dbReference type="Rhea" id="RHEA:20634"/>
    </physiologicalReaction>
</comment>
<evidence type="ECO:0000256" key="10">
    <source>
        <dbReference type="ARBA" id="ARBA00047785"/>
    </source>
</evidence>
<dbReference type="Pfam" id="PF19576">
    <property type="entry name" value="Acyltransf_2"/>
    <property type="match status" value="1"/>
</dbReference>
<keyword evidence="5" id="KW-0012">Acyltransferase</keyword>
<keyword evidence="3 12" id="KW-0808">Transferase</keyword>
<dbReference type="Pfam" id="PF13444">
    <property type="entry name" value="Acetyltransf_5"/>
    <property type="match status" value="1"/>
</dbReference>
<evidence type="ECO:0000256" key="1">
    <source>
        <dbReference type="ARBA" id="ARBA00005189"/>
    </source>
</evidence>
<dbReference type="PANTHER" id="PTHR37323">
    <property type="entry name" value="GCN5-RELATED N-ACETYLTRANSFERASE"/>
    <property type="match status" value="1"/>
</dbReference>
<dbReference type="PANTHER" id="PTHR37323:SF1">
    <property type="entry name" value="L-ORNITHINE N(ALPHA)-ACYLTRANSFERASE"/>
    <property type="match status" value="1"/>
</dbReference>
<gene>
    <name evidence="12" type="ORF">DXX93_02210</name>
</gene>
<keyword evidence="4" id="KW-0443">Lipid metabolism</keyword>
<dbReference type="SUPFAM" id="SSF55729">
    <property type="entry name" value="Acyl-CoA N-acyltransferases (Nat)"/>
    <property type="match status" value="1"/>
</dbReference>
<reference evidence="12 13" key="1">
    <citation type="submission" date="2018-08" db="EMBL/GenBank/DDBJ databases">
        <title>Thalassotalea euphylliae genome.</title>
        <authorList>
            <person name="Summers S."/>
            <person name="Rice S.A."/>
            <person name="Freckelton M.L."/>
            <person name="Nedved B.T."/>
            <person name="Hadfield M.G."/>
        </authorList>
    </citation>
    <scope>NUCLEOTIDE SEQUENCE [LARGE SCALE GENOMIC DNA]</scope>
    <source>
        <strain evidence="12 13">H1</strain>
    </source>
</reference>
<organism evidence="12 13">
    <name type="scientific">Thalassotalea euphylliae</name>
    <dbReference type="NCBI Taxonomy" id="1655234"/>
    <lineage>
        <taxon>Bacteria</taxon>
        <taxon>Pseudomonadati</taxon>
        <taxon>Pseudomonadota</taxon>
        <taxon>Gammaproteobacteria</taxon>
        <taxon>Alteromonadales</taxon>
        <taxon>Colwelliaceae</taxon>
        <taxon>Thalassotalea</taxon>
    </lineage>
</organism>
<evidence type="ECO:0000256" key="9">
    <source>
        <dbReference type="ARBA" id="ARBA00045724"/>
    </source>
</evidence>
<dbReference type="OrthoDB" id="1113830at2"/>
<keyword evidence="2" id="KW-0444">Lipid biosynthesis</keyword>
<dbReference type="CDD" id="cd07986">
    <property type="entry name" value="LPLAT_ACT14924-like"/>
    <property type="match status" value="1"/>
</dbReference>
<dbReference type="EC" id="2.3.2.30" evidence="7"/>
<evidence type="ECO:0000256" key="7">
    <source>
        <dbReference type="ARBA" id="ARBA00039058"/>
    </source>
</evidence>
<dbReference type="InterPro" id="IPR045746">
    <property type="entry name" value="ACT14924-like_Acyltransf_dom"/>
</dbReference>
<evidence type="ECO:0000313" key="13">
    <source>
        <dbReference type="Proteomes" id="UP000256478"/>
    </source>
</evidence>
<dbReference type="Proteomes" id="UP000256478">
    <property type="component" value="Unassembled WGS sequence"/>
</dbReference>
<dbReference type="InterPro" id="IPR002123">
    <property type="entry name" value="Plipid/glycerol_acylTrfase"/>
</dbReference>
<evidence type="ECO:0000256" key="8">
    <source>
        <dbReference type="ARBA" id="ARBA00039866"/>
    </source>
</evidence>
<accession>A0A3E0TLV3</accession>
<evidence type="ECO:0000256" key="6">
    <source>
        <dbReference type="ARBA" id="ARBA00038095"/>
    </source>
</evidence>
<evidence type="ECO:0000313" key="12">
    <source>
        <dbReference type="EMBL" id="REL25478.1"/>
    </source>
</evidence>
<evidence type="ECO:0000259" key="11">
    <source>
        <dbReference type="SMART" id="SM00563"/>
    </source>
</evidence>
<name>A0A3E0TLV3_9GAMM</name>
<dbReference type="SMART" id="SM00563">
    <property type="entry name" value="PlsC"/>
    <property type="match status" value="1"/>
</dbReference>
<comment type="function">
    <text evidence="9">Catalyzes the first step in the biosynthesis of ornithine lipids, which are phosphorus-free membrane lipids. Catalyzes the 3-hydroxyacyl-acyl carrier protein-dependent acylation of ornithine to form lyso-ornithine lipid (LOL).</text>
</comment>
<comment type="similarity">
    <text evidence="6">Belongs to the acetyltransferase family. OlsB subfamily.</text>
</comment>
<evidence type="ECO:0000256" key="4">
    <source>
        <dbReference type="ARBA" id="ARBA00023098"/>
    </source>
</evidence>
<feature type="domain" description="Phospholipid/glycerol acyltransferase" evidence="11">
    <location>
        <begin position="97"/>
        <end position="218"/>
    </location>
</feature>
<dbReference type="RefSeq" id="WP_116006609.1">
    <property type="nucleotide sequence ID" value="NZ_QUOU01000001.1"/>
</dbReference>
<dbReference type="InterPro" id="IPR016181">
    <property type="entry name" value="Acyl_CoA_acyltransferase"/>
</dbReference>
<comment type="caution">
    <text evidence="12">The sequence shown here is derived from an EMBL/GenBank/DDBJ whole genome shotgun (WGS) entry which is preliminary data.</text>
</comment>
<comment type="pathway">
    <text evidence="1">Lipid metabolism.</text>
</comment>